<keyword evidence="3" id="KW-1185">Reference proteome</keyword>
<dbReference type="OrthoDB" id="1320535at2759"/>
<evidence type="ECO:0000313" key="2">
    <source>
        <dbReference type="EMBL" id="KAG5573896.1"/>
    </source>
</evidence>
<gene>
    <name evidence="2" type="ORF">H5410_063662</name>
</gene>
<name>A0A9J5WFZ4_SOLCO</name>
<reference evidence="2 3" key="1">
    <citation type="submission" date="2020-09" db="EMBL/GenBank/DDBJ databases">
        <title>De no assembly of potato wild relative species, Solanum commersonii.</title>
        <authorList>
            <person name="Cho K."/>
        </authorList>
    </citation>
    <scope>NUCLEOTIDE SEQUENCE [LARGE SCALE GENOMIC DNA]</scope>
    <source>
        <strain evidence="2">LZ3.2</strain>
        <tissue evidence="2">Leaf</tissue>
    </source>
</reference>
<feature type="chain" id="PRO_5039925265" evidence="1">
    <location>
        <begin position="33"/>
        <end position="98"/>
    </location>
</feature>
<evidence type="ECO:0000313" key="3">
    <source>
        <dbReference type="Proteomes" id="UP000824120"/>
    </source>
</evidence>
<proteinExistence type="predicted"/>
<dbReference type="Proteomes" id="UP000824120">
    <property type="component" value="Chromosome 12"/>
</dbReference>
<organism evidence="2 3">
    <name type="scientific">Solanum commersonii</name>
    <name type="common">Commerson's wild potato</name>
    <name type="synonym">Commerson's nightshade</name>
    <dbReference type="NCBI Taxonomy" id="4109"/>
    <lineage>
        <taxon>Eukaryota</taxon>
        <taxon>Viridiplantae</taxon>
        <taxon>Streptophyta</taxon>
        <taxon>Embryophyta</taxon>
        <taxon>Tracheophyta</taxon>
        <taxon>Spermatophyta</taxon>
        <taxon>Magnoliopsida</taxon>
        <taxon>eudicotyledons</taxon>
        <taxon>Gunneridae</taxon>
        <taxon>Pentapetalae</taxon>
        <taxon>asterids</taxon>
        <taxon>lamiids</taxon>
        <taxon>Solanales</taxon>
        <taxon>Solanaceae</taxon>
        <taxon>Solanoideae</taxon>
        <taxon>Solaneae</taxon>
        <taxon>Solanum</taxon>
    </lineage>
</organism>
<protein>
    <submittedName>
        <fullName evidence="2">Uncharacterized protein</fullName>
    </submittedName>
</protein>
<comment type="caution">
    <text evidence="2">The sequence shown here is derived from an EMBL/GenBank/DDBJ whole genome shotgun (WGS) entry which is preliminary data.</text>
</comment>
<dbReference type="EMBL" id="JACXVP010000012">
    <property type="protein sequence ID" value="KAG5573896.1"/>
    <property type="molecule type" value="Genomic_DNA"/>
</dbReference>
<keyword evidence="1" id="KW-0732">Signal</keyword>
<evidence type="ECO:0000256" key="1">
    <source>
        <dbReference type="SAM" id="SignalP"/>
    </source>
</evidence>
<accession>A0A9J5WFZ4</accession>
<feature type="signal peptide" evidence="1">
    <location>
        <begin position="1"/>
        <end position="32"/>
    </location>
</feature>
<dbReference type="AlphaFoldDB" id="A0A9J5WFZ4"/>
<sequence>MAKMCLSHKLSFFFCILLVSFVVNSSFWSSNSHQVMALRNIHFEEEIQVIEQIIKPYVSSCGKSCTSHEYCQIFKRSLCTQCRLVSKRATVWKCHRWK</sequence>